<sequence length="61" mass="7435">MNLSFDKIRYNQRNIAKTTFSVVKRKFGETLRVRKFWNQVKEVKIKLIVYNTDKNYISSLY</sequence>
<dbReference type="EMBL" id="CP000099">
    <property type="protein sequence ID" value="AAZ71129.1"/>
    <property type="molecule type" value="Genomic_DNA"/>
</dbReference>
<protein>
    <submittedName>
        <fullName evidence="1">Transposase</fullName>
    </submittedName>
</protein>
<organism evidence="1">
    <name type="scientific">Methanosarcina barkeri (strain Fusaro / DSM 804)</name>
    <dbReference type="NCBI Taxonomy" id="269797"/>
    <lineage>
        <taxon>Archaea</taxon>
        <taxon>Methanobacteriati</taxon>
        <taxon>Methanobacteriota</taxon>
        <taxon>Stenosarchaea group</taxon>
        <taxon>Methanomicrobia</taxon>
        <taxon>Methanosarcinales</taxon>
        <taxon>Methanosarcinaceae</taxon>
        <taxon>Methanosarcina</taxon>
    </lineage>
</organism>
<evidence type="ECO:0000313" key="1">
    <source>
        <dbReference type="EMBL" id="AAZ71129.1"/>
    </source>
</evidence>
<gene>
    <name evidence="1" type="ordered locus">Mbar_A2202</name>
</gene>
<dbReference type="KEGG" id="mba:Mbar_A2202"/>
<proteinExistence type="predicted"/>
<dbReference type="AlphaFoldDB" id="Q46AG3"/>
<dbReference type="HOGENOM" id="CLU_151090_1_0_2"/>
<name>Q46AG3_METBF</name>
<dbReference type="eggNOG" id="arCOG02751">
    <property type="taxonomic scope" value="Archaea"/>
</dbReference>
<dbReference type="PaxDb" id="269797-Mbar_A2202"/>
<reference evidence="1" key="1">
    <citation type="submission" date="2006-06" db="EMBL/GenBank/DDBJ databases">
        <title>Complete sequence of chromosome 1 of Methanosarcina barkeri str. fusaro.</title>
        <authorList>
            <person name="Copeland A."/>
            <person name="Lucas S."/>
            <person name="Lapidus A."/>
            <person name="Barry K."/>
            <person name="Detter J.C."/>
            <person name="Glavina T."/>
            <person name="Hammon N."/>
            <person name="Israni S."/>
            <person name="Pitluck S."/>
            <person name="Goodwin L.A."/>
            <person name="Saunders E.H."/>
            <person name="Schmutz J."/>
            <person name="Larimer F."/>
            <person name="Land M."/>
            <person name="Anderson I."/>
            <person name="Richardson P."/>
        </authorList>
    </citation>
    <scope>NUCLEOTIDE SEQUENCE</scope>
    <source>
        <strain evidence="1">Fusaro</strain>
    </source>
</reference>
<accession>Q46AG3</accession>